<comment type="caution">
    <text evidence="3">The sequence shown here is derived from an EMBL/GenBank/DDBJ whole genome shotgun (WGS) entry which is preliminary data.</text>
</comment>
<evidence type="ECO:0000256" key="1">
    <source>
        <dbReference type="ARBA" id="ARBA00007936"/>
    </source>
</evidence>
<reference evidence="3" key="1">
    <citation type="submission" date="2023-07" db="EMBL/GenBank/DDBJ databases">
        <authorList>
            <person name="Stuckert A."/>
        </authorList>
    </citation>
    <scope>NUCLEOTIDE SEQUENCE</scope>
</reference>
<dbReference type="PROSITE" id="PS00247">
    <property type="entry name" value="HBGF_FGF"/>
    <property type="match status" value="1"/>
</dbReference>
<name>A0ABN9LBU2_9NEOB</name>
<evidence type="ECO:0000313" key="4">
    <source>
        <dbReference type="Proteomes" id="UP001176940"/>
    </source>
</evidence>
<keyword evidence="4" id="KW-1185">Reference proteome</keyword>
<dbReference type="Pfam" id="PF00167">
    <property type="entry name" value="FGF"/>
    <property type="match status" value="1"/>
</dbReference>
<accession>A0ABN9LBU2</accession>
<dbReference type="SMART" id="SM00442">
    <property type="entry name" value="FGF"/>
    <property type="match status" value="1"/>
</dbReference>
<sequence>MHLRGFLRKCNAPEKMWKKTLPQILGCLVLVVHTLPLPDAGPHVANGWEESIRIRRLSTVRKHGQESYYLRIHNDGRVDGAKHPSSHSLLEIRGVAAGLVAIKGYHSSLYLCMASDGTLYGTHTYSLEDCSFKEEIGRDGYNVYKSPKYGMEVSLSKDKQRQQFKGKGFLPRSQFLPVFHWSPSDLTPDVEEGEEYQYDSKNIPDVESMDPLGLVDMRSYHKK</sequence>
<dbReference type="Proteomes" id="UP001176940">
    <property type="component" value="Unassembled WGS sequence"/>
</dbReference>
<dbReference type="SUPFAM" id="SSF50353">
    <property type="entry name" value="Cytokine"/>
    <property type="match status" value="1"/>
</dbReference>
<protein>
    <recommendedName>
        <fullName evidence="2">Fibroblast growth factor</fullName>
        <shortName evidence="2">FGF</shortName>
    </recommendedName>
</protein>
<dbReference type="InterPro" id="IPR008996">
    <property type="entry name" value="IL1/FGF"/>
</dbReference>
<dbReference type="InterPro" id="IPR002209">
    <property type="entry name" value="Fibroblast_GF_fam"/>
</dbReference>
<proteinExistence type="inferred from homology"/>
<comment type="similarity">
    <text evidence="1 2">Belongs to the heparin-binding growth factors family.</text>
</comment>
<dbReference type="PRINTS" id="PR00263">
    <property type="entry name" value="HBGFFGF"/>
</dbReference>
<dbReference type="PANTHER" id="PTHR11486">
    <property type="entry name" value="FIBROBLAST GROWTH FACTOR"/>
    <property type="match status" value="1"/>
</dbReference>
<dbReference type="PRINTS" id="PR00262">
    <property type="entry name" value="IL1HBGF"/>
</dbReference>
<organism evidence="3 4">
    <name type="scientific">Ranitomeya imitator</name>
    <name type="common">mimic poison frog</name>
    <dbReference type="NCBI Taxonomy" id="111125"/>
    <lineage>
        <taxon>Eukaryota</taxon>
        <taxon>Metazoa</taxon>
        <taxon>Chordata</taxon>
        <taxon>Craniata</taxon>
        <taxon>Vertebrata</taxon>
        <taxon>Euteleostomi</taxon>
        <taxon>Amphibia</taxon>
        <taxon>Batrachia</taxon>
        <taxon>Anura</taxon>
        <taxon>Neobatrachia</taxon>
        <taxon>Hyloidea</taxon>
        <taxon>Dendrobatidae</taxon>
        <taxon>Dendrobatinae</taxon>
        <taxon>Ranitomeya</taxon>
    </lineage>
</organism>
<evidence type="ECO:0000256" key="2">
    <source>
        <dbReference type="RuleBase" id="RU049442"/>
    </source>
</evidence>
<gene>
    <name evidence="3" type="ORF">RIMI_LOCUS7486976</name>
</gene>
<evidence type="ECO:0000313" key="3">
    <source>
        <dbReference type="EMBL" id="CAJ0938296.1"/>
    </source>
</evidence>
<dbReference type="Gene3D" id="2.80.10.50">
    <property type="match status" value="1"/>
</dbReference>
<dbReference type="EMBL" id="CAUEEQ010014209">
    <property type="protein sequence ID" value="CAJ0938296.1"/>
    <property type="molecule type" value="Genomic_DNA"/>
</dbReference>